<dbReference type="EMBL" id="JAGGLL010000005">
    <property type="protein sequence ID" value="MBP2021192.1"/>
    <property type="molecule type" value="Genomic_DNA"/>
</dbReference>
<sequence length="100" mass="11844">MEHSLNLVWKNENGDSFNVGQLSFRSEKYYFQYDQEGVKKAKDSGFEPLPSFPRTNSKYFKEELFTTFRSWLGEKDHREHKEEVTLETLKNLGNGDFQLV</sequence>
<keyword evidence="2" id="KW-1185">Reference proteome</keyword>
<dbReference type="RefSeq" id="WP_021281298.1">
    <property type="nucleotide sequence ID" value="NZ_JAGGLL010000005.1"/>
</dbReference>
<proteinExistence type="predicted"/>
<evidence type="ECO:0000313" key="2">
    <source>
        <dbReference type="Proteomes" id="UP001519308"/>
    </source>
</evidence>
<evidence type="ECO:0008006" key="3">
    <source>
        <dbReference type="Google" id="ProtNLM"/>
    </source>
</evidence>
<organism evidence="1 2">
    <name type="scientific">Clostridium punense</name>
    <dbReference type="NCBI Taxonomy" id="1054297"/>
    <lineage>
        <taxon>Bacteria</taxon>
        <taxon>Bacillati</taxon>
        <taxon>Bacillota</taxon>
        <taxon>Clostridia</taxon>
        <taxon>Eubacteriales</taxon>
        <taxon>Clostridiaceae</taxon>
        <taxon>Clostridium</taxon>
    </lineage>
</organism>
<evidence type="ECO:0000313" key="1">
    <source>
        <dbReference type="EMBL" id="MBP2021192.1"/>
    </source>
</evidence>
<comment type="caution">
    <text evidence="1">The sequence shown here is derived from an EMBL/GenBank/DDBJ whole genome shotgun (WGS) entry which is preliminary data.</text>
</comment>
<gene>
    <name evidence="1" type="ORF">J2Z44_000979</name>
</gene>
<accession>A0ABS4K078</accession>
<dbReference type="Proteomes" id="UP001519308">
    <property type="component" value="Unassembled WGS sequence"/>
</dbReference>
<name>A0ABS4K078_9CLOT</name>
<protein>
    <recommendedName>
        <fullName evidence="3">HipA N-terminal subdomain 1 domain-containing protein</fullName>
    </recommendedName>
</protein>
<reference evidence="1 2" key="1">
    <citation type="submission" date="2021-03" db="EMBL/GenBank/DDBJ databases">
        <title>Genomic Encyclopedia of Type Strains, Phase IV (KMG-IV): sequencing the most valuable type-strain genomes for metagenomic binning, comparative biology and taxonomic classification.</title>
        <authorList>
            <person name="Goeker M."/>
        </authorList>
    </citation>
    <scope>NUCLEOTIDE SEQUENCE [LARGE SCALE GENOMIC DNA]</scope>
    <source>
        <strain evidence="1 2">DSM 28650</strain>
    </source>
</reference>